<dbReference type="InterPro" id="IPR000595">
    <property type="entry name" value="cNMP-bd_dom"/>
</dbReference>
<feature type="domain" description="Cyclic nucleotide-binding" evidence="1">
    <location>
        <begin position="13"/>
        <end position="57"/>
    </location>
</feature>
<reference evidence="3" key="1">
    <citation type="journal article" date="2019" name="Int. J. Syst. Evol. Microbiol.">
        <title>The Global Catalogue of Microorganisms (GCM) 10K type strain sequencing project: providing services to taxonomists for standard genome sequencing and annotation.</title>
        <authorList>
            <consortium name="The Broad Institute Genomics Platform"/>
            <consortium name="The Broad Institute Genome Sequencing Center for Infectious Disease"/>
            <person name="Wu L."/>
            <person name="Ma J."/>
        </authorList>
    </citation>
    <scope>NUCLEOTIDE SEQUENCE [LARGE SCALE GENOMIC DNA]</scope>
    <source>
        <strain evidence="3">JCM 17917</strain>
    </source>
</reference>
<evidence type="ECO:0000313" key="2">
    <source>
        <dbReference type="EMBL" id="GAA4311215.1"/>
    </source>
</evidence>
<comment type="caution">
    <text evidence="2">The sequence shown here is derived from an EMBL/GenBank/DDBJ whole genome shotgun (WGS) entry which is preliminary data.</text>
</comment>
<sequence length="537" mass="60992">MFTMKKLFLALVLFIFLFGVARYFFPNHPASSTLQSGDFFGENRHLLNPPDSVTASAGAHYQISKIGEFFLGKHYRAVWATPVKAEVFHMDKIAGGLRMEKLGGGMQTTSLTLTDTAGHKWALRSLDKDPISVLSPFWRKTFVGSFVRDQVSATNPYAALVVAPLAEAIGVFHPSPKLVFVLPSDKDFRQHSHLFSNRLFLIEEKFTSKASLTKKFGAAKDLVGTEVVLQRRFQSTHHKIDQWAFVRARLLDLLLSDWDRHEGQWDWAEYKQGTETWYKPIPKDRDQALCWYDDGVLPWIATRKFAARKFESFHPTFRDVYGLTINASFLDARALSEVSLADFRRIAREIQADLSDSVLQQAVKQFPPAIYELVGQQTLDILRSRRQQLPRAADEYYHILAKEVIVAGSDEPERFLVQRLSQGRTVVEVFRVNENGANVSRNYSRTFFANETNKIHLHGLDGDDFFDIKGDVLVGSTIYMYGGKGNDQVIDKSSVQGWRKKSVVIDAKGGVKIQKSAETDVQLQKNQVTSLVRFRDK</sequence>
<accession>A0ABP8FUC7</accession>
<gene>
    <name evidence="2" type="ORF">GCM10023183_29810</name>
</gene>
<protein>
    <recommendedName>
        <fullName evidence="1">Cyclic nucleotide-binding domain-containing protein</fullName>
    </recommendedName>
</protein>
<dbReference type="EMBL" id="BAABGX010000002">
    <property type="protein sequence ID" value="GAA4311215.1"/>
    <property type="molecule type" value="Genomic_DNA"/>
</dbReference>
<proteinExistence type="predicted"/>
<evidence type="ECO:0000313" key="3">
    <source>
        <dbReference type="Proteomes" id="UP001501844"/>
    </source>
</evidence>
<name>A0ABP8FUC7_9BACT</name>
<dbReference type="Proteomes" id="UP001501844">
    <property type="component" value="Unassembled WGS sequence"/>
</dbReference>
<keyword evidence="3" id="KW-1185">Reference proteome</keyword>
<dbReference type="PROSITE" id="PS50042">
    <property type="entry name" value="CNMP_BINDING_3"/>
    <property type="match status" value="1"/>
</dbReference>
<evidence type="ECO:0000259" key="1">
    <source>
        <dbReference type="PROSITE" id="PS50042"/>
    </source>
</evidence>
<organism evidence="2 3">
    <name type="scientific">Nibribacter koreensis</name>
    <dbReference type="NCBI Taxonomy" id="1084519"/>
    <lineage>
        <taxon>Bacteria</taxon>
        <taxon>Pseudomonadati</taxon>
        <taxon>Bacteroidota</taxon>
        <taxon>Cytophagia</taxon>
        <taxon>Cytophagales</taxon>
        <taxon>Hymenobacteraceae</taxon>
        <taxon>Nibribacter</taxon>
    </lineage>
</organism>